<evidence type="ECO:0000256" key="4">
    <source>
        <dbReference type="ARBA" id="ARBA00022741"/>
    </source>
</evidence>
<gene>
    <name evidence="12" type="ORF">EHW67_13250</name>
</gene>
<dbReference type="GO" id="GO:0017111">
    <property type="term" value="F:ribonucleoside triphosphate phosphatase activity"/>
    <property type="evidence" value="ECO:0007669"/>
    <property type="project" value="InterPro"/>
</dbReference>
<evidence type="ECO:0000256" key="10">
    <source>
        <dbReference type="HAMAP-Rule" id="MF_01405"/>
    </source>
</evidence>
<dbReference type="InterPro" id="IPR029001">
    <property type="entry name" value="ITPase-like_fam"/>
</dbReference>
<evidence type="ECO:0000256" key="2">
    <source>
        <dbReference type="ARBA" id="ARBA00011738"/>
    </source>
</evidence>
<feature type="binding site" evidence="10">
    <location>
        <position position="69"/>
    </location>
    <ligand>
        <name>substrate</name>
    </ligand>
</feature>
<feature type="binding site" evidence="10">
    <location>
        <position position="68"/>
    </location>
    <ligand>
        <name>Mg(2+)</name>
        <dbReference type="ChEBI" id="CHEBI:18420"/>
    </ligand>
</feature>
<dbReference type="InterPro" id="IPR002637">
    <property type="entry name" value="RdgB/HAM1"/>
</dbReference>
<dbReference type="OrthoDB" id="9807456at2"/>
<evidence type="ECO:0000256" key="3">
    <source>
        <dbReference type="ARBA" id="ARBA00022723"/>
    </source>
</evidence>
<dbReference type="SUPFAM" id="SSF52972">
    <property type="entry name" value="ITPase-like"/>
    <property type="match status" value="1"/>
</dbReference>
<protein>
    <recommendedName>
        <fullName evidence="10">dITP/XTP pyrophosphatase</fullName>
        <ecNumber evidence="10">3.6.1.66</ecNumber>
    </recommendedName>
    <alternativeName>
        <fullName evidence="10">Non-canonical purine NTP pyrophosphatase</fullName>
    </alternativeName>
    <alternativeName>
        <fullName evidence="10">Non-standard purine NTP pyrophosphatase</fullName>
    </alternativeName>
    <alternativeName>
        <fullName evidence="10">Nucleoside-triphosphate diphosphatase</fullName>
    </alternativeName>
    <alternativeName>
        <fullName evidence="10">Nucleoside-triphosphate pyrophosphatase</fullName>
        <shortName evidence="10">NTPase</shortName>
    </alternativeName>
</protein>
<feature type="binding site" evidence="10">
    <location>
        <begin position="148"/>
        <end position="151"/>
    </location>
    <ligand>
        <name>substrate</name>
    </ligand>
</feature>
<keyword evidence="13" id="KW-1185">Reference proteome</keyword>
<dbReference type="GO" id="GO:0009146">
    <property type="term" value="P:purine nucleoside triphosphate catabolic process"/>
    <property type="evidence" value="ECO:0007669"/>
    <property type="project" value="UniProtKB-UniRule"/>
</dbReference>
<feature type="binding site" evidence="10">
    <location>
        <begin position="7"/>
        <end position="12"/>
    </location>
    <ligand>
        <name>substrate</name>
    </ligand>
</feature>
<comment type="catalytic activity">
    <reaction evidence="8 10">
        <text>dITP + H2O = dIMP + diphosphate + H(+)</text>
        <dbReference type="Rhea" id="RHEA:28342"/>
        <dbReference type="ChEBI" id="CHEBI:15377"/>
        <dbReference type="ChEBI" id="CHEBI:15378"/>
        <dbReference type="ChEBI" id="CHEBI:33019"/>
        <dbReference type="ChEBI" id="CHEBI:61194"/>
        <dbReference type="ChEBI" id="CHEBI:61382"/>
        <dbReference type="EC" id="3.6.1.66"/>
    </reaction>
</comment>
<evidence type="ECO:0000313" key="12">
    <source>
        <dbReference type="EMBL" id="RTE53172.1"/>
    </source>
</evidence>
<dbReference type="EMBL" id="RQPJ01000008">
    <property type="protein sequence ID" value="RTE53172.1"/>
    <property type="molecule type" value="Genomic_DNA"/>
</dbReference>
<dbReference type="GO" id="GO:0036220">
    <property type="term" value="F:ITP diphosphatase activity"/>
    <property type="evidence" value="ECO:0007669"/>
    <property type="project" value="UniProtKB-UniRule"/>
</dbReference>
<evidence type="ECO:0000256" key="5">
    <source>
        <dbReference type="ARBA" id="ARBA00022801"/>
    </source>
</evidence>
<dbReference type="InterPro" id="IPR020922">
    <property type="entry name" value="dITP/XTP_pyrophosphatase"/>
</dbReference>
<dbReference type="EC" id="3.6.1.66" evidence="10"/>
<keyword evidence="7 10" id="KW-0546">Nucleotide metabolism</keyword>
<accession>A0A3S0CK53</accession>
<comment type="similarity">
    <text evidence="1 10 11">Belongs to the HAM1 NTPase family.</text>
</comment>
<dbReference type="PANTHER" id="PTHR11067:SF9">
    <property type="entry name" value="INOSINE TRIPHOSPHATE PYROPHOSPHATASE"/>
    <property type="match status" value="1"/>
</dbReference>
<comment type="caution">
    <text evidence="10">Lacks conserved residue(s) required for the propagation of feature annotation.</text>
</comment>
<comment type="subunit">
    <text evidence="2 10">Homodimer.</text>
</comment>
<keyword evidence="4 10" id="KW-0547">Nucleotide-binding</keyword>
<comment type="function">
    <text evidence="10">Pyrophosphatase that catalyzes the hydrolysis of nucleoside triphosphates to their monophosphate derivatives, with a high preference for the non-canonical purine nucleotides XTP (xanthosine triphosphate), dITP (deoxyinosine triphosphate) and ITP. Seems to function as a house-cleaning enzyme that removes non-canonical purine nucleotides from the nucleotide pool, thus preventing their incorporation into DNA/RNA and avoiding chromosomal lesions.</text>
</comment>
<evidence type="ECO:0000256" key="9">
    <source>
        <dbReference type="ARBA" id="ARBA00052017"/>
    </source>
</evidence>
<dbReference type="PANTHER" id="PTHR11067">
    <property type="entry name" value="INOSINE TRIPHOSPHATE PYROPHOSPHATASE/HAM1 PROTEIN"/>
    <property type="match status" value="1"/>
</dbReference>
<keyword evidence="3 10" id="KW-0479">Metal-binding</keyword>
<dbReference type="Proteomes" id="UP000267585">
    <property type="component" value="Unassembled WGS sequence"/>
</dbReference>
<sequence length="196" mass="21839">MQLVFATHNPNKIREVQILLPNDIELLSLEDIGCTEDIPETSPDLEGNAAQKANYVTEKYGYACFADDTGLLVDALNGAPGVYSARYAGKQKSSEDNMNKLLDHLQHHTDRSAHFKTVIALNINNQQYFFKGVVEGEITTEKKGEKGFGYDPIFSPLGYDKTFAELPLSVKNEISHRGLAIKQLLAFFKNLSNAER</sequence>
<dbReference type="GO" id="GO:0036222">
    <property type="term" value="F:XTP diphosphatase activity"/>
    <property type="evidence" value="ECO:0007669"/>
    <property type="project" value="UniProtKB-UniRule"/>
</dbReference>
<organism evidence="12 13">
    <name type="scientific">Arenibacter aquaticus</name>
    <dbReference type="NCBI Taxonomy" id="2489054"/>
    <lineage>
        <taxon>Bacteria</taxon>
        <taxon>Pseudomonadati</taxon>
        <taxon>Bacteroidota</taxon>
        <taxon>Flavobacteriia</taxon>
        <taxon>Flavobacteriales</taxon>
        <taxon>Flavobacteriaceae</taxon>
        <taxon>Arenibacter</taxon>
    </lineage>
</organism>
<dbReference type="GO" id="GO:0000166">
    <property type="term" value="F:nucleotide binding"/>
    <property type="evidence" value="ECO:0007669"/>
    <property type="project" value="UniProtKB-KW"/>
</dbReference>
<dbReference type="NCBIfam" id="TIGR00042">
    <property type="entry name" value="RdgB/HAM1 family non-canonical purine NTP pyrophosphatase"/>
    <property type="match status" value="1"/>
</dbReference>
<dbReference type="HAMAP" id="MF_01405">
    <property type="entry name" value="Non_canon_purine_NTPase"/>
    <property type="match status" value="1"/>
</dbReference>
<reference evidence="12 13" key="1">
    <citation type="submission" date="2018-11" db="EMBL/GenBank/DDBJ databases">
        <title>Arenibacter aquaticus sp.nov., a marine bacterium isolated from surface seawater in the South China Sea.</title>
        <authorList>
            <person name="Guo J."/>
            <person name="Sun J."/>
        </authorList>
    </citation>
    <scope>NUCLEOTIDE SEQUENCE [LARGE SCALE GENOMIC DNA]</scope>
    <source>
        <strain evidence="12 13">GUO666</strain>
    </source>
</reference>
<dbReference type="RefSeq" id="WP_126162904.1">
    <property type="nucleotide sequence ID" value="NZ_RQPJ01000008.1"/>
</dbReference>
<feature type="active site" description="Proton acceptor" evidence="10">
    <location>
        <position position="68"/>
    </location>
</feature>
<dbReference type="NCBIfam" id="NF011398">
    <property type="entry name" value="PRK14823.1"/>
    <property type="match status" value="1"/>
</dbReference>
<keyword evidence="5 10" id="KW-0378">Hydrolase</keyword>
<dbReference type="GO" id="GO:0005829">
    <property type="term" value="C:cytosol"/>
    <property type="evidence" value="ECO:0007669"/>
    <property type="project" value="TreeGrafter"/>
</dbReference>
<dbReference type="Gene3D" id="3.90.950.10">
    <property type="match status" value="1"/>
</dbReference>
<dbReference type="GO" id="GO:0009117">
    <property type="term" value="P:nucleotide metabolic process"/>
    <property type="evidence" value="ECO:0007669"/>
    <property type="project" value="UniProtKB-KW"/>
</dbReference>
<comment type="caution">
    <text evidence="12">The sequence shown here is derived from an EMBL/GenBank/DDBJ whole genome shotgun (WGS) entry which is preliminary data.</text>
</comment>
<dbReference type="FunFam" id="3.90.950.10:FF:000001">
    <property type="entry name" value="dITP/XTP pyrophosphatase"/>
    <property type="match status" value="1"/>
</dbReference>
<dbReference type="GO" id="GO:0046872">
    <property type="term" value="F:metal ion binding"/>
    <property type="evidence" value="ECO:0007669"/>
    <property type="project" value="UniProtKB-KW"/>
</dbReference>
<evidence type="ECO:0000256" key="7">
    <source>
        <dbReference type="ARBA" id="ARBA00023080"/>
    </source>
</evidence>
<evidence type="ECO:0000256" key="11">
    <source>
        <dbReference type="RuleBase" id="RU003781"/>
    </source>
</evidence>
<evidence type="ECO:0000256" key="1">
    <source>
        <dbReference type="ARBA" id="ARBA00008023"/>
    </source>
</evidence>
<evidence type="ECO:0000313" key="13">
    <source>
        <dbReference type="Proteomes" id="UP000267585"/>
    </source>
</evidence>
<name>A0A3S0CK53_9FLAO</name>
<feature type="binding site" evidence="10">
    <location>
        <position position="171"/>
    </location>
    <ligand>
        <name>substrate</name>
    </ligand>
</feature>
<comment type="catalytic activity">
    <reaction evidence="10">
        <text>ITP + H2O = IMP + diphosphate + H(+)</text>
        <dbReference type="Rhea" id="RHEA:29399"/>
        <dbReference type="ChEBI" id="CHEBI:15377"/>
        <dbReference type="ChEBI" id="CHEBI:15378"/>
        <dbReference type="ChEBI" id="CHEBI:33019"/>
        <dbReference type="ChEBI" id="CHEBI:58053"/>
        <dbReference type="ChEBI" id="CHEBI:61402"/>
        <dbReference type="EC" id="3.6.1.66"/>
    </reaction>
</comment>
<dbReference type="AlphaFoldDB" id="A0A3S0CK53"/>
<comment type="cofactor">
    <cofactor evidence="10">
        <name>Mg(2+)</name>
        <dbReference type="ChEBI" id="CHEBI:18420"/>
    </cofactor>
    <text evidence="10">Binds 1 Mg(2+) ion per subunit.</text>
</comment>
<keyword evidence="6 10" id="KW-0460">Magnesium</keyword>
<dbReference type="CDD" id="cd00515">
    <property type="entry name" value="HAM1"/>
    <property type="match status" value="1"/>
</dbReference>
<evidence type="ECO:0000256" key="8">
    <source>
        <dbReference type="ARBA" id="ARBA00051875"/>
    </source>
</evidence>
<dbReference type="GO" id="GO:0035870">
    <property type="term" value="F:dITP diphosphatase activity"/>
    <property type="evidence" value="ECO:0007669"/>
    <property type="project" value="UniProtKB-UniRule"/>
</dbReference>
<evidence type="ECO:0000256" key="6">
    <source>
        <dbReference type="ARBA" id="ARBA00022842"/>
    </source>
</evidence>
<feature type="binding site" evidence="10">
    <location>
        <begin position="176"/>
        <end position="177"/>
    </location>
    <ligand>
        <name>substrate</name>
    </ligand>
</feature>
<dbReference type="Pfam" id="PF01725">
    <property type="entry name" value="Ham1p_like"/>
    <property type="match status" value="1"/>
</dbReference>
<comment type="catalytic activity">
    <reaction evidence="9 10">
        <text>XTP + H2O = XMP + diphosphate + H(+)</text>
        <dbReference type="Rhea" id="RHEA:28610"/>
        <dbReference type="ChEBI" id="CHEBI:15377"/>
        <dbReference type="ChEBI" id="CHEBI:15378"/>
        <dbReference type="ChEBI" id="CHEBI:33019"/>
        <dbReference type="ChEBI" id="CHEBI:57464"/>
        <dbReference type="ChEBI" id="CHEBI:61314"/>
        <dbReference type="EC" id="3.6.1.66"/>
    </reaction>
</comment>
<proteinExistence type="inferred from homology"/>